<evidence type="ECO:0000256" key="3">
    <source>
        <dbReference type="SAM" id="Phobius"/>
    </source>
</evidence>
<dbReference type="STRING" id="1235802.C823_05346"/>
<dbReference type="EMBL" id="AQFT01000158">
    <property type="protein sequence ID" value="EMZ19872.1"/>
    <property type="molecule type" value="Genomic_DNA"/>
</dbReference>
<dbReference type="Proteomes" id="UP000012589">
    <property type="component" value="Unassembled WGS sequence"/>
</dbReference>
<dbReference type="HOGENOM" id="CLU_021639_4_1_9"/>
<proteinExistence type="inferred from homology"/>
<dbReference type="eggNOG" id="COG0697">
    <property type="taxonomic scope" value="Bacteria"/>
</dbReference>
<keyword evidence="5" id="KW-1185">Reference proteome</keyword>
<dbReference type="InterPro" id="IPR004995">
    <property type="entry name" value="Spore_Ger"/>
</dbReference>
<evidence type="ECO:0000256" key="2">
    <source>
        <dbReference type="ARBA" id="ARBA00023136"/>
    </source>
</evidence>
<feature type="transmembrane region" description="Helical" evidence="3">
    <location>
        <begin position="382"/>
        <end position="403"/>
    </location>
</feature>
<gene>
    <name evidence="4" type="ORF">C823_05346</name>
</gene>
<dbReference type="GO" id="GO:0016020">
    <property type="term" value="C:membrane"/>
    <property type="evidence" value="ECO:0007669"/>
    <property type="project" value="InterPro"/>
</dbReference>
<accession>N1ZS59</accession>
<dbReference type="PATRIC" id="fig|1235802.3.peg.5639"/>
<name>N1ZS59_9FIRM</name>
<organism evidence="4 5">
    <name type="scientific">Eubacterium plexicaudatum ASF492</name>
    <dbReference type="NCBI Taxonomy" id="1235802"/>
    <lineage>
        <taxon>Bacteria</taxon>
        <taxon>Bacillati</taxon>
        <taxon>Bacillota</taxon>
        <taxon>Clostridia</taxon>
        <taxon>Eubacteriales</taxon>
        <taxon>Eubacteriaceae</taxon>
        <taxon>Eubacterium</taxon>
    </lineage>
</organism>
<feature type="transmembrane region" description="Helical" evidence="3">
    <location>
        <begin position="440"/>
        <end position="468"/>
    </location>
</feature>
<keyword evidence="3" id="KW-1133">Transmembrane helix</keyword>
<keyword evidence="2 3" id="KW-0472">Membrane</keyword>
<evidence type="ECO:0008006" key="6">
    <source>
        <dbReference type="Google" id="ProtNLM"/>
    </source>
</evidence>
<evidence type="ECO:0000313" key="5">
    <source>
        <dbReference type="Proteomes" id="UP000012589"/>
    </source>
</evidence>
<dbReference type="OrthoDB" id="9772630at2"/>
<dbReference type="PIRSF" id="PIRSF005690">
    <property type="entry name" value="GerBA"/>
    <property type="match status" value="1"/>
</dbReference>
<dbReference type="AlphaFoldDB" id="N1ZS59"/>
<evidence type="ECO:0000313" key="4">
    <source>
        <dbReference type="EMBL" id="EMZ19872.1"/>
    </source>
</evidence>
<dbReference type="PANTHER" id="PTHR22550:SF5">
    <property type="entry name" value="LEUCINE ZIPPER PROTEIN 4"/>
    <property type="match status" value="1"/>
</dbReference>
<dbReference type="PANTHER" id="PTHR22550">
    <property type="entry name" value="SPORE GERMINATION PROTEIN"/>
    <property type="match status" value="1"/>
</dbReference>
<feature type="transmembrane region" description="Helical" evidence="3">
    <location>
        <begin position="409"/>
        <end position="428"/>
    </location>
</feature>
<protein>
    <recommendedName>
        <fullName evidence="6">Spore germination protein</fullName>
    </recommendedName>
</protein>
<dbReference type="InterPro" id="IPR050768">
    <property type="entry name" value="UPF0353/GerABKA_families"/>
</dbReference>
<evidence type="ECO:0000256" key="1">
    <source>
        <dbReference type="ARBA" id="ARBA00005278"/>
    </source>
</evidence>
<keyword evidence="3" id="KW-0812">Transmembrane</keyword>
<dbReference type="GO" id="GO:0009847">
    <property type="term" value="P:spore germination"/>
    <property type="evidence" value="ECO:0007669"/>
    <property type="project" value="InterPro"/>
</dbReference>
<comment type="similarity">
    <text evidence="1">Belongs to the GerABKA family.</text>
</comment>
<feature type="transmembrane region" description="Helical" evidence="3">
    <location>
        <begin position="317"/>
        <end position="336"/>
    </location>
</feature>
<dbReference type="Pfam" id="PF03323">
    <property type="entry name" value="GerA"/>
    <property type="match status" value="1"/>
</dbReference>
<sequence>MNKQERQAPGAKQIHQAKVNKQDKLTTKEKIHPVSVRVSENKEILQHMFGNSADIKMREMILGKDRVRCLAAYVEITAGSLAFEHSLVGRLLNDLSYLSAEQIYESLAENGQGLCDVTPFANMEDAVQFGMLTGDVLLFIDGFASALKIPDKGYPNMGVTKPDSEKVIRGSQEGFADSIKVNTALIRKRIRSTKVRVKEVKTGLYSHTNIDLVYMEGLVYPSLLQEIERRLDSYTIDSVFDSGTIEQLAEDEWYSPFPQFQTTQRPDRAAIAVMEGRVVLLCDNSPVALILPTDFNSMLKTSDDYYNRFEIASLERLIRYASTVMALALPAFYLAVTNFHTQILPTSLLLSFAAARQGVPFPAVVEVLLMELSFELLREAGVRLPGAMGNTIGIVGGLIIGQAAVEANLVSPIVVIVVAFTALSSFAIPNEELATSFRILKFYMIALSAWLGLFGFLASALSILIHLAKLRSFGIPYLMPYVGAELNDYEDERDGMIRYPLFLMRKRPIYTRRMERLRLTFGRKKNKGKER</sequence>
<reference evidence="4 5" key="1">
    <citation type="journal article" date="2014" name="Genome Announc.">
        <title>Draft genome sequences of the altered schaedler flora, a defined bacterial community from gnotobiotic mice.</title>
        <authorList>
            <person name="Wannemuehler M.J."/>
            <person name="Overstreet A.M."/>
            <person name="Ward D.V."/>
            <person name="Phillips G.J."/>
        </authorList>
    </citation>
    <scope>NUCLEOTIDE SEQUENCE [LARGE SCALE GENOMIC DNA]</scope>
    <source>
        <strain evidence="4 5">ASF492</strain>
    </source>
</reference>
<comment type="caution">
    <text evidence="4">The sequence shown here is derived from an EMBL/GenBank/DDBJ whole genome shotgun (WGS) entry which is preliminary data.</text>
</comment>